<comment type="similarity">
    <text evidence="1">Belongs to the glycosyl hydrolase 29 family.</text>
</comment>
<dbReference type="GO" id="GO:0004560">
    <property type="term" value="F:alpha-L-fucosidase activity"/>
    <property type="evidence" value="ECO:0007669"/>
    <property type="project" value="UniProtKB-EC"/>
</dbReference>
<feature type="chain" id="PRO_5042165154" description="alpha-L-fucosidase" evidence="6">
    <location>
        <begin position="20"/>
        <end position="472"/>
    </location>
</feature>
<evidence type="ECO:0000259" key="7">
    <source>
        <dbReference type="Pfam" id="PF01120"/>
    </source>
</evidence>
<comment type="caution">
    <text evidence="8">The sequence shown here is derived from an EMBL/GenBank/DDBJ whole genome shotgun (WGS) entry which is preliminary data.</text>
</comment>
<dbReference type="EC" id="3.2.1.51" evidence="2"/>
<feature type="domain" description="Glycoside hydrolase family 29 N-terminal" evidence="7">
    <location>
        <begin position="66"/>
        <end position="197"/>
    </location>
</feature>
<accession>A0AAD9QSL1</accession>
<reference evidence="8" key="1">
    <citation type="journal article" date="2023" name="G3 (Bethesda)">
        <title>Whole genome assembly and annotation of the endangered Caribbean coral Acropora cervicornis.</title>
        <authorList>
            <person name="Selwyn J.D."/>
            <person name="Vollmer S.V."/>
        </authorList>
    </citation>
    <scope>NUCLEOTIDE SEQUENCE</scope>
    <source>
        <strain evidence="8">K2</strain>
    </source>
</reference>
<dbReference type="InterPro" id="IPR017853">
    <property type="entry name" value="GH"/>
</dbReference>
<evidence type="ECO:0000313" key="9">
    <source>
        <dbReference type="Proteomes" id="UP001249851"/>
    </source>
</evidence>
<dbReference type="GO" id="GO:0016139">
    <property type="term" value="P:glycoside catabolic process"/>
    <property type="evidence" value="ECO:0007669"/>
    <property type="project" value="TreeGrafter"/>
</dbReference>
<evidence type="ECO:0000313" key="8">
    <source>
        <dbReference type="EMBL" id="KAK2566625.1"/>
    </source>
</evidence>
<keyword evidence="9" id="KW-1185">Reference proteome</keyword>
<dbReference type="Gene3D" id="3.20.20.80">
    <property type="entry name" value="Glycosidases"/>
    <property type="match status" value="1"/>
</dbReference>
<dbReference type="PANTHER" id="PTHR10030:SF37">
    <property type="entry name" value="ALPHA-L-FUCOSIDASE-RELATED"/>
    <property type="match status" value="1"/>
</dbReference>
<protein>
    <recommendedName>
        <fullName evidence="2">alpha-L-fucosidase</fullName>
        <ecNumber evidence="2">3.2.1.51</ecNumber>
    </recommendedName>
</protein>
<keyword evidence="3 6" id="KW-0732">Signal</keyword>
<sequence length="472" mass="53063">MGRFGLLLITFLTVWYCETSVSLAVSVAKPSASQAKYLDYEIGASIHFNMQTFARTMRPGHVVSPDTFNPTKLSTDEWLKAASSFGAKYAILTLDHFSGFLLWPTETNYNYSVKNSQWKNKTGDVAWEFMQSCEKYGLKHAFYYSVHENWYMDIGNYRSPTPEAQAIYNKLVEQQMRELFDPKSKYANPFLIWFDAGIIPGVSPNIGPILRTVGNSTICMQCPSFAGNQGVRWVGDEQAVAPLPLWYSVKAGECGKDNIGRSCLLVYIWVPLGEQFCPPFCDTVIREHYWFWKPNTTDRVKNVSTLVREYLTSVGRGCHLILNLDPDPNGLVEDEDIQAYSAFGKAIQLLYEDEVITLQDQVLKLGKEMAISSEKPFSKVNGSLVIMEDVAQFGQLVAEYQVRFKSSQGWIEKPLKGSTIGQKAIIPFPKVSGGVIFAVGITITKLVTTDSSIMLREVSIYDWSRAAKNGYV</sequence>
<keyword evidence="4" id="KW-0378">Hydrolase</keyword>
<dbReference type="Pfam" id="PF01120">
    <property type="entry name" value="Alpha_L_fucos"/>
    <property type="match status" value="1"/>
</dbReference>
<gene>
    <name evidence="8" type="ORF">P5673_009269</name>
</gene>
<dbReference type="GO" id="GO:0005764">
    <property type="term" value="C:lysosome"/>
    <property type="evidence" value="ECO:0007669"/>
    <property type="project" value="TreeGrafter"/>
</dbReference>
<keyword evidence="5" id="KW-0326">Glycosidase</keyword>
<organism evidence="8 9">
    <name type="scientific">Acropora cervicornis</name>
    <name type="common">Staghorn coral</name>
    <dbReference type="NCBI Taxonomy" id="6130"/>
    <lineage>
        <taxon>Eukaryota</taxon>
        <taxon>Metazoa</taxon>
        <taxon>Cnidaria</taxon>
        <taxon>Anthozoa</taxon>
        <taxon>Hexacorallia</taxon>
        <taxon>Scleractinia</taxon>
        <taxon>Astrocoeniina</taxon>
        <taxon>Acroporidae</taxon>
        <taxon>Acropora</taxon>
    </lineage>
</organism>
<feature type="signal peptide" evidence="6">
    <location>
        <begin position="1"/>
        <end position="19"/>
    </location>
</feature>
<evidence type="ECO:0000256" key="1">
    <source>
        <dbReference type="ARBA" id="ARBA00007951"/>
    </source>
</evidence>
<dbReference type="Gene3D" id="2.60.120.260">
    <property type="entry name" value="Galactose-binding domain-like"/>
    <property type="match status" value="1"/>
</dbReference>
<dbReference type="InterPro" id="IPR000933">
    <property type="entry name" value="Glyco_hydro_29"/>
</dbReference>
<dbReference type="AlphaFoldDB" id="A0AAD9QSL1"/>
<dbReference type="InterPro" id="IPR057739">
    <property type="entry name" value="Glyco_hydro_29_N"/>
</dbReference>
<evidence type="ECO:0000256" key="5">
    <source>
        <dbReference type="ARBA" id="ARBA00023295"/>
    </source>
</evidence>
<evidence type="ECO:0000256" key="6">
    <source>
        <dbReference type="SAM" id="SignalP"/>
    </source>
</evidence>
<dbReference type="GO" id="GO:0006004">
    <property type="term" value="P:fucose metabolic process"/>
    <property type="evidence" value="ECO:0007669"/>
    <property type="project" value="TreeGrafter"/>
</dbReference>
<dbReference type="SUPFAM" id="SSF51445">
    <property type="entry name" value="(Trans)glycosidases"/>
    <property type="match status" value="1"/>
</dbReference>
<name>A0AAD9QSL1_ACRCE</name>
<evidence type="ECO:0000256" key="2">
    <source>
        <dbReference type="ARBA" id="ARBA00012662"/>
    </source>
</evidence>
<dbReference type="EMBL" id="JARQWQ010000016">
    <property type="protein sequence ID" value="KAK2566625.1"/>
    <property type="molecule type" value="Genomic_DNA"/>
</dbReference>
<reference evidence="8" key="2">
    <citation type="journal article" date="2023" name="Science">
        <title>Genomic signatures of disease resistance in endangered staghorn corals.</title>
        <authorList>
            <person name="Vollmer S.V."/>
            <person name="Selwyn J.D."/>
            <person name="Despard B.A."/>
            <person name="Roesel C.L."/>
        </authorList>
    </citation>
    <scope>NUCLEOTIDE SEQUENCE</scope>
    <source>
        <strain evidence="8">K2</strain>
    </source>
</reference>
<dbReference type="Proteomes" id="UP001249851">
    <property type="component" value="Unassembled WGS sequence"/>
</dbReference>
<dbReference type="SMART" id="SM00812">
    <property type="entry name" value="Alpha_L_fucos"/>
    <property type="match status" value="1"/>
</dbReference>
<dbReference type="PANTHER" id="PTHR10030">
    <property type="entry name" value="ALPHA-L-FUCOSIDASE"/>
    <property type="match status" value="1"/>
</dbReference>
<evidence type="ECO:0000256" key="3">
    <source>
        <dbReference type="ARBA" id="ARBA00022729"/>
    </source>
</evidence>
<evidence type="ECO:0000256" key="4">
    <source>
        <dbReference type="ARBA" id="ARBA00022801"/>
    </source>
</evidence>
<proteinExistence type="inferred from homology"/>